<sequence length="414" mass="48449">MKSSFKLKEPKSNQATLIYFQSYFKEEGKSFIYSTGQRIHPADWDLKHKRPKKNPNKIESGIAFRNLKKTLEDHVNLLDRLSVQYEMIDEKLTIDIARQAFDKEFKKSSSKTNGFFKVYDIFLEQKINDPTDKGNSPSTIKRYQYNKKLLQEFESYLGKPIRFSALNQTVYQTFLRFCIEVKKHSANTLSRNVGLLKTFLFWAEKNKYTYNDEFKNFENVKRFPTEEIAFNLNQVKDIYSVDLSSNTRLEKVRDLFILGCTTGFRYGNYSKLKKSDVYGDFICVTDVKDPTKSLKVPLNEISKSILEKYDFNLPSISNQKFNKYVKELFELLGFVENARKSMKYGKDVHTSVVPLYTRVNSHTARRTFITIMKNKGVPDKIIMGYTGHKSIQNFNLYYKPSQGDSLKFMNDVFG</sequence>
<organism evidence="8 9">
    <name type="scientific">Dokdonia genika</name>
    <dbReference type="NCBI Taxonomy" id="308113"/>
    <lineage>
        <taxon>Bacteria</taxon>
        <taxon>Pseudomonadati</taxon>
        <taxon>Bacteroidota</taxon>
        <taxon>Flavobacteriia</taxon>
        <taxon>Flavobacteriales</taxon>
        <taxon>Flavobacteriaceae</taxon>
        <taxon>Dokdonia</taxon>
    </lineage>
</organism>
<dbReference type="EMBL" id="JBHSHB010000024">
    <property type="protein sequence ID" value="MFC4691296.1"/>
    <property type="molecule type" value="Genomic_DNA"/>
</dbReference>
<feature type="domain" description="Tyr recombinase" evidence="6">
    <location>
        <begin position="225"/>
        <end position="411"/>
    </location>
</feature>
<dbReference type="RefSeq" id="WP_021779357.1">
    <property type="nucleotide sequence ID" value="NZ_JBHSHB010000024.1"/>
</dbReference>
<dbReference type="PROSITE" id="PS51898">
    <property type="entry name" value="TYR_RECOMBINASE"/>
    <property type="match status" value="1"/>
</dbReference>
<dbReference type="InterPro" id="IPR050090">
    <property type="entry name" value="Tyrosine_recombinase_XerCD"/>
</dbReference>
<dbReference type="Pfam" id="PF13102">
    <property type="entry name" value="Phage_int_SAM_5"/>
    <property type="match status" value="1"/>
</dbReference>
<dbReference type="Gene3D" id="1.10.443.10">
    <property type="entry name" value="Intergrase catalytic core"/>
    <property type="match status" value="1"/>
</dbReference>
<dbReference type="SUPFAM" id="SSF56349">
    <property type="entry name" value="DNA breaking-rejoining enzymes"/>
    <property type="match status" value="1"/>
</dbReference>
<dbReference type="InterPro" id="IPR025269">
    <property type="entry name" value="SAM-like_dom"/>
</dbReference>
<evidence type="ECO:0000256" key="5">
    <source>
        <dbReference type="PROSITE-ProRule" id="PRU01248"/>
    </source>
</evidence>
<name>A0ABV9LC05_9FLAO</name>
<gene>
    <name evidence="8" type="ORF">ACFO5T_12730</name>
</gene>
<protein>
    <submittedName>
        <fullName evidence="8">Tyrosine-type recombinase/integrase</fullName>
    </submittedName>
</protein>
<dbReference type="InterPro" id="IPR044068">
    <property type="entry name" value="CB"/>
</dbReference>
<dbReference type="Gene3D" id="1.10.150.130">
    <property type="match status" value="1"/>
</dbReference>
<reference evidence="9" key="1">
    <citation type="journal article" date="2019" name="Int. J. Syst. Evol. Microbiol.">
        <title>The Global Catalogue of Microorganisms (GCM) 10K type strain sequencing project: providing services to taxonomists for standard genome sequencing and annotation.</title>
        <authorList>
            <consortium name="The Broad Institute Genomics Platform"/>
            <consortium name="The Broad Institute Genome Sequencing Center for Infectious Disease"/>
            <person name="Wu L."/>
            <person name="Ma J."/>
        </authorList>
    </citation>
    <scope>NUCLEOTIDE SEQUENCE [LARGE SCALE GENOMIC DNA]</scope>
    <source>
        <strain evidence="9">CGMCC 4.7427</strain>
    </source>
</reference>
<evidence type="ECO:0000313" key="8">
    <source>
        <dbReference type="EMBL" id="MFC4691296.1"/>
    </source>
</evidence>
<evidence type="ECO:0000256" key="2">
    <source>
        <dbReference type="ARBA" id="ARBA00022908"/>
    </source>
</evidence>
<keyword evidence="9" id="KW-1185">Reference proteome</keyword>
<proteinExistence type="inferred from homology"/>
<dbReference type="InterPro" id="IPR002104">
    <property type="entry name" value="Integrase_catalytic"/>
</dbReference>
<evidence type="ECO:0000259" key="6">
    <source>
        <dbReference type="PROSITE" id="PS51898"/>
    </source>
</evidence>
<dbReference type="InterPro" id="IPR011010">
    <property type="entry name" value="DNA_brk_join_enz"/>
</dbReference>
<keyword evidence="4" id="KW-0233">DNA recombination</keyword>
<evidence type="ECO:0000313" key="9">
    <source>
        <dbReference type="Proteomes" id="UP001595878"/>
    </source>
</evidence>
<dbReference type="PANTHER" id="PTHR30349">
    <property type="entry name" value="PHAGE INTEGRASE-RELATED"/>
    <property type="match status" value="1"/>
</dbReference>
<evidence type="ECO:0000259" key="7">
    <source>
        <dbReference type="PROSITE" id="PS51900"/>
    </source>
</evidence>
<comment type="caution">
    <text evidence="8">The sequence shown here is derived from an EMBL/GenBank/DDBJ whole genome shotgun (WGS) entry which is preliminary data.</text>
</comment>
<dbReference type="Proteomes" id="UP001595878">
    <property type="component" value="Unassembled WGS sequence"/>
</dbReference>
<dbReference type="PROSITE" id="PS51900">
    <property type="entry name" value="CB"/>
    <property type="match status" value="1"/>
</dbReference>
<keyword evidence="2" id="KW-0229">DNA integration</keyword>
<comment type="similarity">
    <text evidence="1">Belongs to the 'phage' integrase family.</text>
</comment>
<dbReference type="InterPro" id="IPR010998">
    <property type="entry name" value="Integrase_recombinase_N"/>
</dbReference>
<dbReference type="PANTHER" id="PTHR30349:SF64">
    <property type="entry name" value="PROPHAGE INTEGRASE INTD-RELATED"/>
    <property type="match status" value="1"/>
</dbReference>
<feature type="domain" description="Core-binding (CB)" evidence="7">
    <location>
        <begin position="113"/>
        <end position="204"/>
    </location>
</feature>
<evidence type="ECO:0000256" key="4">
    <source>
        <dbReference type="ARBA" id="ARBA00023172"/>
    </source>
</evidence>
<accession>A0ABV9LC05</accession>
<dbReference type="InterPro" id="IPR013762">
    <property type="entry name" value="Integrase-like_cat_sf"/>
</dbReference>
<dbReference type="Pfam" id="PF00589">
    <property type="entry name" value="Phage_integrase"/>
    <property type="match status" value="1"/>
</dbReference>
<evidence type="ECO:0000256" key="1">
    <source>
        <dbReference type="ARBA" id="ARBA00008857"/>
    </source>
</evidence>
<evidence type="ECO:0000256" key="3">
    <source>
        <dbReference type="ARBA" id="ARBA00023125"/>
    </source>
</evidence>
<keyword evidence="3 5" id="KW-0238">DNA-binding</keyword>